<dbReference type="EMBL" id="AZEC01000017">
    <property type="protein sequence ID" value="KRL09628.1"/>
    <property type="molecule type" value="Genomic_DNA"/>
</dbReference>
<dbReference type="STRING" id="1423792.FD09_GL001074"/>
<evidence type="ECO:0000313" key="6">
    <source>
        <dbReference type="Proteomes" id="UP000051330"/>
    </source>
</evidence>
<dbReference type="PRINTS" id="PR00598">
    <property type="entry name" value="HTHMARR"/>
</dbReference>
<reference evidence="5 6" key="1">
    <citation type="journal article" date="2015" name="Genome Announc.">
        <title>Expanding the biotechnology potential of lactobacilli through comparative genomics of 213 strains and associated genera.</title>
        <authorList>
            <person name="Sun Z."/>
            <person name="Harris H.M."/>
            <person name="McCann A."/>
            <person name="Guo C."/>
            <person name="Argimon S."/>
            <person name="Zhang W."/>
            <person name="Yang X."/>
            <person name="Jeffery I.B."/>
            <person name="Cooney J.C."/>
            <person name="Kagawa T.F."/>
            <person name="Liu W."/>
            <person name="Song Y."/>
            <person name="Salvetti E."/>
            <person name="Wrobel A."/>
            <person name="Rasinkangas P."/>
            <person name="Parkhill J."/>
            <person name="Rea M.C."/>
            <person name="O'Sullivan O."/>
            <person name="Ritari J."/>
            <person name="Douillard F.P."/>
            <person name="Paul Ross R."/>
            <person name="Yang R."/>
            <person name="Briner A.E."/>
            <person name="Felis G.E."/>
            <person name="de Vos W.M."/>
            <person name="Barrangou R."/>
            <person name="Klaenhammer T.R."/>
            <person name="Caufield P.W."/>
            <person name="Cui Y."/>
            <person name="Zhang H."/>
            <person name="O'Toole P.W."/>
        </authorList>
    </citation>
    <scope>NUCLEOTIDE SEQUENCE [LARGE SCALE GENOMIC DNA]</scope>
    <source>
        <strain evidence="5 6">DSM 12744</strain>
    </source>
</reference>
<comment type="caution">
    <text evidence="5">The sequence shown here is derived from an EMBL/GenBank/DDBJ whole genome shotgun (WGS) entry which is preliminary data.</text>
</comment>
<name>A0A0R1MP51_9LACO</name>
<dbReference type="PANTHER" id="PTHR42756:SF1">
    <property type="entry name" value="TRANSCRIPTIONAL REPRESSOR OF EMRAB OPERON"/>
    <property type="match status" value="1"/>
</dbReference>
<dbReference type="RefSeq" id="WP_057822214.1">
    <property type="nucleotide sequence ID" value="NZ_AZEC01000017.1"/>
</dbReference>
<dbReference type="SUPFAM" id="SSF46785">
    <property type="entry name" value="Winged helix' DNA-binding domain"/>
    <property type="match status" value="1"/>
</dbReference>
<dbReference type="PROSITE" id="PS50995">
    <property type="entry name" value="HTH_MARR_2"/>
    <property type="match status" value="1"/>
</dbReference>
<protein>
    <recommendedName>
        <fullName evidence="4">HTH marR-type domain-containing protein</fullName>
    </recommendedName>
</protein>
<dbReference type="PANTHER" id="PTHR42756">
    <property type="entry name" value="TRANSCRIPTIONAL REGULATOR, MARR"/>
    <property type="match status" value="1"/>
</dbReference>
<gene>
    <name evidence="5" type="ORF">FD09_GL001074</name>
</gene>
<dbReference type="InterPro" id="IPR000835">
    <property type="entry name" value="HTH_MarR-typ"/>
</dbReference>
<keyword evidence="2" id="KW-0238">DNA-binding</keyword>
<dbReference type="GO" id="GO:0003677">
    <property type="term" value="F:DNA binding"/>
    <property type="evidence" value="ECO:0007669"/>
    <property type="project" value="UniProtKB-KW"/>
</dbReference>
<evidence type="ECO:0000256" key="1">
    <source>
        <dbReference type="ARBA" id="ARBA00023015"/>
    </source>
</evidence>
<keyword evidence="6" id="KW-1185">Reference proteome</keyword>
<dbReference type="SMART" id="SM00347">
    <property type="entry name" value="HTH_MARR"/>
    <property type="match status" value="1"/>
</dbReference>
<proteinExistence type="predicted"/>
<organism evidence="5 6">
    <name type="scientific">Schleiferilactobacillus perolens DSM 12744</name>
    <dbReference type="NCBI Taxonomy" id="1423792"/>
    <lineage>
        <taxon>Bacteria</taxon>
        <taxon>Bacillati</taxon>
        <taxon>Bacillota</taxon>
        <taxon>Bacilli</taxon>
        <taxon>Lactobacillales</taxon>
        <taxon>Lactobacillaceae</taxon>
        <taxon>Schleiferilactobacillus</taxon>
    </lineage>
</organism>
<evidence type="ECO:0000313" key="5">
    <source>
        <dbReference type="EMBL" id="KRL09628.1"/>
    </source>
</evidence>
<dbReference type="Pfam" id="PF12802">
    <property type="entry name" value="MarR_2"/>
    <property type="match status" value="1"/>
</dbReference>
<dbReference type="OrthoDB" id="6462103at2"/>
<sequence length="149" mass="17207">MAEQELVMPDAIYASVTHTQRMLDRYLTKRLRPLNLTLDNYLIVLFIGQQKEVSQDWLVQRLAITASVVTRRLNTLQKQALINKTANPDDRRGWLLRLSPAGRAVYQQLVQTLLAGHRELRYGLTDQQLVTFYAMLRQIEINTDRAAKG</sequence>
<dbReference type="InterPro" id="IPR036390">
    <property type="entry name" value="WH_DNA-bd_sf"/>
</dbReference>
<keyword evidence="1" id="KW-0805">Transcription regulation</keyword>
<dbReference type="AlphaFoldDB" id="A0A0R1MP51"/>
<evidence type="ECO:0000256" key="2">
    <source>
        <dbReference type="ARBA" id="ARBA00023125"/>
    </source>
</evidence>
<feature type="domain" description="HTH marR-type" evidence="4">
    <location>
        <begin position="9"/>
        <end position="141"/>
    </location>
</feature>
<accession>A0A0R1MP51</accession>
<keyword evidence="3" id="KW-0804">Transcription</keyword>
<evidence type="ECO:0000256" key="3">
    <source>
        <dbReference type="ARBA" id="ARBA00023163"/>
    </source>
</evidence>
<dbReference type="PATRIC" id="fig|1423792.3.peg.1094"/>
<evidence type="ECO:0000259" key="4">
    <source>
        <dbReference type="PROSITE" id="PS50995"/>
    </source>
</evidence>
<dbReference type="Gene3D" id="1.10.10.10">
    <property type="entry name" value="Winged helix-like DNA-binding domain superfamily/Winged helix DNA-binding domain"/>
    <property type="match status" value="1"/>
</dbReference>
<dbReference type="InterPro" id="IPR036388">
    <property type="entry name" value="WH-like_DNA-bd_sf"/>
</dbReference>
<dbReference type="Proteomes" id="UP000051330">
    <property type="component" value="Unassembled WGS sequence"/>
</dbReference>
<dbReference type="GO" id="GO:0003700">
    <property type="term" value="F:DNA-binding transcription factor activity"/>
    <property type="evidence" value="ECO:0007669"/>
    <property type="project" value="InterPro"/>
</dbReference>